<reference evidence="4" key="1">
    <citation type="journal article" date="2019" name="Int. J. Syst. Evol. Microbiol.">
        <title>The Global Catalogue of Microorganisms (GCM) 10K type strain sequencing project: providing services to taxonomists for standard genome sequencing and annotation.</title>
        <authorList>
            <consortium name="The Broad Institute Genomics Platform"/>
            <consortium name="The Broad Institute Genome Sequencing Center for Infectious Disease"/>
            <person name="Wu L."/>
            <person name="Ma J."/>
        </authorList>
    </citation>
    <scope>NUCLEOTIDE SEQUENCE [LARGE SCALE GENOMIC DNA]</scope>
    <source>
        <strain evidence="4">CCUG 56698</strain>
    </source>
</reference>
<evidence type="ECO:0000313" key="4">
    <source>
        <dbReference type="Proteomes" id="UP001596527"/>
    </source>
</evidence>
<protein>
    <submittedName>
        <fullName evidence="3">LPXTG cell wall anchor domain-containing protein</fullName>
    </submittedName>
</protein>
<evidence type="ECO:0000259" key="2">
    <source>
        <dbReference type="Pfam" id="PF19403"/>
    </source>
</evidence>
<dbReference type="EMBL" id="JBHTEF010000001">
    <property type="protein sequence ID" value="MFC7581150.1"/>
    <property type="molecule type" value="Genomic_DNA"/>
</dbReference>
<dbReference type="InterPro" id="IPR045826">
    <property type="entry name" value="SpaA_PFL_dom_2"/>
</dbReference>
<dbReference type="Pfam" id="PF19403">
    <property type="entry name" value="SpaA_2"/>
    <property type="match status" value="1"/>
</dbReference>
<keyword evidence="1" id="KW-1133">Transmembrane helix</keyword>
<dbReference type="Proteomes" id="UP001596527">
    <property type="component" value="Unassembled WGS sequence"/>
</dbReference>
<gene>
    <name evidence="3" type="ORF">ACFQWG_08060</name>
</gene>
<organism evidence="3 4">
    <name type="scientific">Schaalia naturae</name>
    <dbReference type="NCBI Taxonomy" id="635203"/>
    <lineage>
        <taxon>Bacteria</taxon>
        <taxon>Bacillati</taxon>
        <taxon>Actinomycetota</taxon>
        <taxon>Actinomycetes</taxon>
        <taxon>Actinomycetales</taxon>
        <taxon>Actinomycetaceae</taxon>
        <taxon>Schaalia</taxon>
    </lineage>
</organism>
<proteinExistence type="predicted"/>
<name>A0ABW2SML7_9ACTO</name>
<keyword evidence="1" id="KW-0472">Membrane</keyword>
<evidence type="ECO:0000256" key="1">
    <source>
        <dbReference type="SAM" id="Phobius"/>
    </source>
</evidence>
<feature type="domain" description="SpaA-like prealbumin fold" evidence="2">
    <location>
        <begin position="36"/>
        <end position="86"/>
    </location>
</feature>
<feature type="transmembrane region" description="Helical" evidence="1">
    <location>
        <begin position="177"/>
        <end position="198"/>
    </location>
</feature>
<comment type="caution">
    <text evidence="3">The sequence shown here is derived from an EMBL/GenBank/DDBJ whole genome shotgun (WGS) entry which is preliminary data.</text>
</comment>
<accession>A0ABW2SML7</accession>
<keyword evidence="4" id="KW-1185">Reference proteome</keyword>
<dbReference type="NCBIfam" id="TIGR01167">
    <property type="entry name" value="LPXTG_anchor"/>
    <property type="match status" value="1"/>
</dbReference>
<dbReference type="RefSeq" id="WP_380974125.1">
    <property type="nucleotide sequence ID" value="NZ_JBHTEF010000001.1"/>
</dbReference>
<keyword evidence="1" id="KW-0812">Transmembrane</keyword>
<evidence type="ECO:0000313" key="3">
    <source>
        <dbReference type="EMBL" id="MFC7581150.1"/>
    </source>
</evidence>
<sequence length="208" mass="21665">MWTTASPVSTSGTTVSTGADVALGTHVSCIAYNLTGEVTLLKHVENDHGGTLSADEWSLTATPDPGVEGLGATSVAGDEKVTEANTFTVRPLHGYSISEAPAGGGDPAYFQVKVQRYLGEVAPDGSVDHDDDSLWEDVDPASVEVPNEDNAHDVYRFVNADVPLVSLPLTGGTASDLFTLIGGSILAVAVALGGWSRIRRAVAMRRSL</sequence>